<keyword evidence="1" id="KW-0863">Zinc-finger</keyword>
<dbReference type="PROSITE" id="PS50119">
    <property type="entry name" value="ZF_BBOX"/>
    <property type="match status" value="1"/>
</dbReference>
<dbReference type="EMBL" id="CAJPWZ010001791">
    <property type="protein sequence ID" value="CAG2223656.1"/>
    <property type="molecule type" value="Genomic_DNA"/>
</dbReference>
<keyword evidence="1" id="KW-0479">Metal-binding</keyword>
<name>A0A8S3SVL7_MYTED</name>
<dbReference type="OrthoDB" id="6136265at2759"/>
<keyword evidence="1" id="KW-0862">Zinc</keyword>
<dbReference type="Gene3D" id="3.30.160.60">
    <property type="entry name" value="Classic Zinc Finger"/>
    <property type="match status" value="1"/>
</dbReference>
<feature type="domain" description="B box-type" evidence="3">
    <location>
        <begin position="43"/>
        <end position="79"/>
    </location>
</feature>
<dbReference type="InterPro" id="IPR000315">
    <property type="entry name" value="Znf_B-box"/>
</dbReference>
<organism evidence="4 5">
    <name type="scientific">Mytilus edulis</name>
    <name type="common">Blue mussel</name>
    <dbReference type="NCBI Taxonomy" id="6550"/>
    <lineage>
        <taxon>Eukaryota</taxon>
        <taxon>Metazoa</taxon>
        <taxon>Spiralia</taxon>
        <taxon>Lophotrochozoa</taxon>
        <taxon>Mollusca</taxon>
        <taxon>Bivalvia</taxon>
        <taxon>Autobranchia</taxon>
        <taxon>Pteriomorphia</taxon>
        <taxon>Mytilida</taxon>
        <taxon>Mytiloidea</taxon>
        <taxon>Mytilidae</taxon>
        <taxon>Mytilinae</taxon>
        <taxon>Mytilus</taxon>
    </lineage>
</organism>
<dbReference type="GO" id="GO:0008270">
    <property type="term" value="F:zinc ion binding"/>
    <property type="evidence" value="ECO:0007669"/>
    <property type="project" value="UniProtKB-KW"/>
</dbReference>
<evidence type="ECO:0000256" key="2">
    <source>
        <dbReference type="SAM" id="Coils"/>
    </source>
</evidence>
<evidence type="ECO:0000256" key="1">
    <source>
        <dbReference type="PROSITE-ProRule" id="PRU00024"/>
    </source>
</evidence>
<evidence type="ECO:0000259" key="3">
    <source>
        <dbReference type="PROSITE" id="PS50119"/>
    </source>
</evidence>
<sequence length="272" mass="31481">MCKNCYDKVHPKFNNAKDHKIVDIKQVGVSIGVRNLDFINIKCKDHTSQSCCIFCSNCDELTCPSCITKGHDGHAFVEIKEAYNMKVEWLKNRKENLEMNRKTLDDGQRKLNQITDSENSNCQKTIQDIQHQKDALKREVDKYALKLIEEVNINMTNIRDSISKEEKNVVIRRQKVENNLKTSEEMLTTMDMSFFCQNADILKSLDYKEKESMKEEKCHSRPKKVENNLKTAEEMLTTIDMSFFLENADIIANSFNDSVEGVNVICKKSAKF</sequence>
<evidence type="ECO:0000313" key="5">
    <source>
        <dbReference type="Proteomes" id="UP000683360"/>
    </source>
</evidence>
<keyword evidence="2" id="KW-0175">Coiled coil</keyword>
<reference evidence="4" key="1">
    <citation type="submission" date="2021-03" db="EMBL/GenBank/DDBJ databases">
        <authorList>
            <person name="Bekaert M."/>
        </authorList>
    </citation>
    <scope>NUCLEOTIDE SEQUENCE</scope>
</reference>
<dbReference type="InterPro" id="IPR047153">
    <property type="entry name" value="TRIM45/56/19-like"/>
</dbReference>
<evidence type="ECO:0000313" key="4">
    <source>
        <dbReference type="EMBL" id="CAG2223656.1"/>
    </source>
</evidence>
<protein>
    <recommendedName>
        <fullName evidence="3">B box-type domain-containing protein</fullName>
    </recommendedName>
</protein>
<dbReference type="PANTHER" id="PTHR25462:SF296">
    <property type="entry name" value="MEIOTIC P26, ISOFORM F"/>
    <property type="match status" value="1"/>
</dbReference>
<feature type="coiled-coil region" evidence="2">
    <location>
        <begin position="80"/>
        <end position="168"/>
    </location>
</feature>
<dbReference type="AlphaFoldDB" id="A0A8S3SVL7"/>
<dbReference type="PANTHER" id="PTHR25462">
    <property type="entry name" value="BONUS, ISOFORM C-RELATED"/>
    <property type="match status" value="1"/>
</dbReference>
<keyword evidence="5" id="KW-1185">Reference proteome</keyword>
<comment type="caution">
    <text evidence="4">The sequence shown here is derived from an EMBL/GenBank/DDBJ whole genome shotgun (WGS) entry which is preliminary data.</text>
</comment>
<proteinExistence type="predicted"/>
<gene>
    <name evidence="4" type="ORF">MEDL_36974</name>
</gene>
<dbReference type="Proteomes" id="UP000683360">
    <property type="component" value="Unassembled WGS sequence"/>
</dbReference>
<accession>A0A8S3SVL7</accession>
<dbReference type="SUPFAM" id="SSF57845">
    <property type="entry name" value="B-box zinc-binding domain"/>
    <property type="match status" value="1"/>
</dbReference>